<dbReference type="EMBL" id="NBSK02000008">
    <property type="protein sequence ID" value="KAJ0191982.1"/>
    <property type="molecule type" value="Genomic_DNA"/>
</dbReference>
<proteinExistence type="predicted"/>
<comment type="caution">
    <text evidence="1">The sequence shown here is derived from an EMBL/GenBank/DDBJ whole genome shotgun (WGS) entry which is preliminary data.</text>
</comment>
<dbReference type="PANTHER" id="PTHR31973">
    <property type="entry name" value="POLYPROTEIN, PUTATIVE-RELATED"/>
    <property type="match status" value="1"/>
</dbReference>
<keyword evidence="2" id="KW-1185">Reference proteome</keyword>
<dbReference type="AlphaFoldDB" id="A0A9R1URV0"/>
<evidence type="ECO:0000313" key="2">
    <source>
        <dbReference type="Proteomes" id="UP000235145"/>
    </source>
</evidence>
<evidence type="ECO:0000313" key="1">
    <source>
        <dbReference type="EMBL" id="KAJ0191982.1"/>
    </source>
</evidence>
<sequence>MYYCLKNRSLVDGLKELRDEDDYIRFLDVGFDDDDNQISIYIDDYHEPILDWIEEEKAEEGKVILIHMKMMWTWYCRMIYRWTMKLMMRTFSRLNFKNGEGKPSFPIRLWGSPMKKPPFSYRKMEKVCRNAKYFALDEISGSLVSRYEKLWNYGVELLRVNPGSTVLIETNHIADATHYFKRIYVCLKFIKDGWIKGRRRVIGVYSFFLKGILQR</sequence>
<name>A0A9R1URV0_LACSA</name>
<organism evidence="1 2">
    <name type="scientific">Lactuca sativa</name>
    <name type="common">Garden lettuce</name>
    <dbReference type="NCBI Taxonomy" id="4236"/>
    <lineage>
        <taxon>Eukaryota</taxon>
        <taxon>Viridiplantae</taxon>
        <taxon>Streptophyta</taxon>
        <taxon>Embryophyta</taxon>
        <taxon>Tracheophyta</taxon>
        <taxon>Spermatophyta</taxon>
        <taxon>Magnoliopsida</taxon>
        <taxon>eudicotyledons</taxon>
        <taxon>Gunneridae</taxon>
        <taxon>Pentapetalae</taxon>
        <taxon>asterids</taxon>
        <taxon>campanulids</taxon>
        <taxon>Asterales</taxon>
        <taxon>Asteraceae</taxon>
        <taxon>Cichorioideae</taxon>
        <taxon>Cichorieae</taxon>
        <taxon>Lactucinae</taxon>
        <taxon>Lactuca</taxon>
    </lineage>
</organism>
<gene>
    <name evidence="1" type="ORF">LSAT_V11C800442410</name>
</gene>
<reference evidence="1 2" key="1">
    <citation type="journal article" date="2017" name="Nat. Commun.">
        <title>Genome assembly with in vitro proximity ligation data and whole-genome triplication in lettuce.</title>
        <authorList>
            <person name="Reyes-Chin-Wo S."/>
            <person name="Wang Z."/>
            <person name="Yang X."/>
            <person name="Kozik A."/>
            <person name="Arikit S."/>
            <person name="Song C."/>
            <person name="Xia L."/>
            <person name="Froenicke L."/>
            <person name="Lavelle D.O."/>
            <person name="Truco M.J."/>
            <person name="Xia R."/>
            <person name="Zhu S."/>
            <person name="Xu C."/>
            <person name="Xu H."/>
            <person name="Xu X."/>
            <person name="Cox K."/>
            <person name="Korf I."/>
            <person name="Meyers B.C."/>
            <person name="Michelmore R.W."/>
        </authorList>
    </citation>
    <scope>NUCLEOTIDE SEQUENCE [LARGE SCALE GENOMIC DNA]</scope>
    <source>
        <strain evidence="2">cv. Salinas</strain>
        <tissue evidence="1">Seedlings</tissue>
    </source>
</reference>
<protein>
    <submittedName>
        <fullName evidence="1">Uncharacterized protein</fullName>
    </submittedName>
</protein>
<dbReference type="PANTHER" id="PTHR31973:SF189">
    <property type="entry name" value="TRANSPOSASE, MUDR, PLANT, MULE TRANSPOSASE DOMAIN PROTEIN-RELATED"/>
    <property type="match status" value="1"/>
</dbReference>
<accession>A0A9R1URV0</accession>
<dbReference type="Proteomes" id="UP000235145">
    <property type="component" value="Unassembled WGS sequence"/>
</dbReference>